<accession>A0A1I6EI88</accession>
<protein>
    <submittedName>
        <fullName evidence="1">Uncharacterized protein</fullName>
    </submittedName>
</protein>
<reference evidence="2" key="1">
    <citation type="submission" date="2016-10" db="EMBL/GenBank/DDBJ databases">
        <authorList>
            <person name="Varghese N."/>
            <person name="Submissions S."/>
        </authorList>
    </citation>
    <scope>NUCLEOTIDE SEQUENCE [LARGE SCALE GENOMIC DNA]</scope>
    <source>
        <strain evidence="2">DSM 3669</strain>
    </source>
</reference>
<evidence type="ECO:0000313" key="1">
    <source>
        <dbReference type="EMBL" id="SFR17415.1"/>
    </source>
</evidence>
<evidence type="ECO:0000313" key="2">
    <source>
        <dbReference type="Proteomes" id="UP000199584"/>
    </source>
</evidence>
<dbReference type="AlphaFoldDB" id="A0A1I6EI88"/>
<sequence>MGRRSFFIFVIIILICLVHTFCQINDICREYLLKCNGLIGKIIAAIPGPLDNGPKMHLGDV</sequence>
<organism evidence="1 2">
    <name type="scientific">Desulfoscipio geothermicus DSM 3669</name>
    <dbReference type="NCBI Taxonomy" id="1121426"/>
    <lineage>
        <taxon>Bacteria</taxon>
        <taxon>Bacillati</taxon>
        <taxon>Bacillota</taxon>
        <taxon>Clostridia</taxon>
        <taxon>Eubacteriales</taxon>
        <taxon>Desulfallaceae</taxon>
        <taxon>Desulfoscipio</taxon>
    </lineage>
</organism>
<name>A0A1I6EI88_9FIRM</name>
<proteinExistence type="predicted"/>
<dbReference type="Proteomes" id="UP000199584">
    <property type="component" value="Unassembled WGS sequence"/>
</dbReference>
<dbReference type="EMBL" id="FOYM01000047">
    <property type="protein sequence ID" value="SFR17415.1"/>
    <property type="molecule type" value="Genomic_DNA"/>
</dbReference>
<keyword evidence="2" id="KW-1185">Reference proteome</keyword>
<gene>
    <name evidence="1" type="ORF">SAMN05660706_1475</name>
</gene>